<dbReference type="GO" id="GO:0046872">
    <property type="term" value="F:metal ion binding"/>
    <property type="evidence" value="ECO:0007669"/>
    <property type="project" value="UniProtKB-KW"/>
</dbReference>
<keyword evidence="6" id="KW-0520">NAD</keyword>
<keyword evidence="4" id="KW-0479">Metal-binding</keyword>
<dbReference type="EC" id="1.1.1.262" evidence="7"/>
<comment type="subunit">
    <text evidence="3">Homodimer.</text>
</comment>
<dbReference type="GO" id="GO:0051287">
    <property type="term" value="F:NAD binding"/>
    <property type="evidence" value="ECO:0007669"/>
    <property type="project" value="InterPro"/>
</dbReference>
<evidence type="ECO:0000256" key="4">
    <source>
        <dbReference type="ARBA" id="ARBA00022723"/>
    </source>
</evidence>
<gene>
    <name evidence="7" type="primary">pdxA</name>
    <name evidence="7" type="ORF">HIJ39_03265</name>
</gene>
<organism evidence="7 8">
    <name type="scientific">Sulfobacillus harzensis</name>
    <dbReference type="NCBI Taxonomy" id="2729629"/>
    <lineage>
        <taxon>Bacteria</taxon>
        <taxon>Bacillati</taxon>
        <taxon>Bacillota</taxon>
        <taxon>Clostridia</taxon>
        <taxon>Eubacteriales</taxon>
        <taxon>Clostridiales Family XVII. Incertae Sedis</taxon>
        <taxon>Sulfobacillus</taxon>
    </lineage>
</organism>
<dbReference type="PANTHER" id="PTHR30004:SF6">
    <property type="entry name" value="D-THREONATE 4-PHOSPHATE DEHYDROGENASE"/>
    <property type="match status" value="1"/>
</dbReference>
<comment type="caution">
    <text evidence="7">The sequence shown here is derived from an EMBL/GenBank/DDBJ whole genome shotgun (WGS) entry which is preliminary data.</text>
</comment>
<dbReference type="NCBIfam" id="TIGR00557">
    <property type="entry name" value="pdxA"/>
    <property type="match status" value="1"/>
</dbReference>
<evidence type="ECO:0000313" key="7">
    <source>
        <dbReference type="EMBL" id="NMP21376.1"/>
    </source>
</evidence>
<protein>
    <submittedName>
        <fullName evidence="7">4-hydroxythreonine-4-phosphate dehydrogenase PdxA</fullName>
        <ecNumber evidence="7">1.1.1.262</ecNumber>
    </submittedName>
</protein>
<evidence type="ECO:0000256" key="6">
    <source>
        <dbReference type="ARBA" id="ARBA00023027"/>
    </source>
</evidence>
<evidence type="ECO:0000256" key="3">
    <source>
        <dbReference type="ARBA" id="ARBA00011738"/>
    </source>
</evidence>
<dbReference type="Gene3D" id="3.40.718.10">
    <property type="entry name" value="Isopropylmalate Dehydrogenase"/>
    <property type="match status" value="1"/>
</dbReference>
<dbReference type="PANTHER" id="PTHR30004">
    <property type="entry name" value="4-HYDROXYTHREONINE-4-PHOSPHATE DEHYDROGENASE"/>
    <property type="match status" value="1"/>
</dbReference>
<dbReference type="Proteomes" id="UP000533476">
    <property type="component" value="Unassembled WGS sequence"/>
</dbReference>
<dbReference type="InterPro" id="IPR005255">
    <property type="entry name" value="PdxA_fam"/>
</dbReference>
<dbReference type="GO" id="GO:0050570">
    <property type="term" value="F:4-hydroxythreonine-4-phosphate dehydrogenase activity"/>
    <property type="evidence" value="ECO:0007669"/>
    <property type="project" value="UniProtKB-EC"/>
</dbReference>
<evidence type="ECO:0000256" key="5">
    <source>
        <dbReference type="ARBA" id="ARBA00023002"/>
    </source>
</evidence>
<dbReference type="AlphaFoldDB" id="A0A7Y0Q200"/>
<dbReference type="RefSeq" id="WP_169096669.1">
    <property type="nucleotide sequence ID" value="NZ_JABBVZ010000007.1"/>
</dbReference>
<keyword evidence="8" id="KW-1185">Reference proteome</keyword>
<dbReference type="EMBL" id="JABBVZ010000007">
    <property type="protein sequence ID" value="NMP21376.1"/>
    <property type="molecule type" value="Genomic_DNA"/>
</dbReference>
<proteinExistence type="inferred from homology"/>
<accession>A0A7Y0Q200</accession>
<name>A0A7Y0Q200_9FIRM</name>
<evidence type="ECO:0000313" key="8">
    <source>
        <dbReference type="Proteomes" id="UP000533476"/>
    </source>
</evidence>
<comment type="similarity">
    <text evidence="2">Belongs to the PdxA family. PdxA2 subfamily.</text>
</comment>
<evidence type="ECO:0000256" key="1">
    <source>
        <dbReference type="ARBA" id="ARBA00001968"/>
    </source>
</evidence>
<dbReference type="Pfam" id="PF04166">
    <property type="entry name" value="PdxA"/>
    <property type="match status" value="1"/>
</dbReference>
<sequence>MEPTALAITMGDPAGIGPELAILGVSALRNEDHVALAVVGDQSRLKLAASILQKTGRIERLPDFAVVQTRHEIDAVGPNPNVIGVVDLANVPDGLPWGEVSASAGSASYAYVVEAVKLAQSGSVDAICTAPIHKKSWELAHVPFPGHTEALATLSGAGDYAMMLRNQRLRVVHCTTHIAFRDIIQRLTPDRIVRVARLAHQYLGTVGISAPRIALSALNPHAGDDGLFGDEEAQILRPALERLRDEGLPISGPWPADTVFARAQTGEFDVVIALYHDQGHIAIKMLGIDTGVNQTIGLPIIRTSVDHGTAFDIAGKGIAHETSMVYAMRAAIDDARLTARPRSQR</sequence>
<reference evidence="7 8" key="1">
    <citation type="submission" date="2020-04" db="EMBL/GenBank/DDBJ databases">
        <authorList>
            <person name="Zhang R."/>
            <person name="Schippers A."/>
        </authorList>
    </citation>
    <scope>NUCLEOTIDE SEQUENCE [LARGE SCALE GENOMIC DNA]</scope>
    <source>
        <strain evidence="7 8">DSM 109850</strain>
    </source>
</reference>
<keyword evidence="5 7" id="KW-0560">Oxidoreductase</keyword>
<dbReference type="SUPFAM" id="SSF53659">
    <property type="entry name" value="Isocitrate/Isopropylmalate dehydrogenase-like"/>
    <property type="match status" value="1"/>
</dbReference>
<evidence type="ECO:0000256" key="2">
    <source>
        <dbReference type="ARBA" id="ARBA00009464"/>
    </source>
</evidence>
<comment type="cofactor">
    <cofactor evidence="1">
        <name>a divalent metal cation</name>
        <dbReference type="ChEBI" id="CHEBI:60240"/>
    </cofactor>
</comment>